<sequence>MAEDAGDRSLARIVGGAADTLKDAAWANIAAIRGITGRMRLLALNALIEAAHAGDKGAGFSVVAQEVKEVAAEIERLAAGLGDDVGARADDLRQAVAALSAEAQAERYTDLALNAVEIIDRNLYERTCDVRWWATDAAMVDCAQAPSEDRAAHASRRLGVILSSYTVYIDLWLCDLDGRVIANGRPDRFPGVIGLDVSSERWFAAGRNLASGDDFVAADIERAAALGGAQVATYVAQVREDGDAHGRPLGLLAIHFDWEPQARAVVQGVRLAPAEAARSRVLLLDARGRVIASSDGRGALQETFPLETGSGPSGAYHAANGRLIAYHLTPGYETYRGLGWYGVIEHHPERGAAAQRSAA</sequence>
<keyword evidence="1" id="KW-0807">Transducer</keyword>
<dbReference type="InterPro" id="IPR004090">
    <property type="entry name" value="Chemotax_Me-accpt_rcpt"/>
</dbReference>
<name>A0A9W6JJR8_9HYPH</name>
<evidence type="ECO:0000313" key="4">
    <source>
        <dbReference type="Proteomes" id="UP001143364"/>
    </source>
</evidence>
<dbReference type="RefSeq" id="WP_271204670.1">
    <property type="nucleotide sequence ID" value="NZ_BSFK01000010.1"/>
</dbReference>
<keyword evidence="4" id="KW-1185">Reference proteome</keyword>
<dbReference type="PROSITE" id="PS50111">
    <property type="entry name" value="CHEMOTAXIS_TRANSDUC_2"/>
    <property type="match status" value="1"/>
</dbReference>
<evidence type="ECO:0000313" key="3">
    <source>
        <dbReference type="EMBL" id="GLK76808.1"/>
    </source>
</evidence>
<dbReference type="GO" id="GO:0004888">
    <property type="term" value="F:transmembrane signaling receptor activity"/>
    <property type="evidence" value="ECO:0007669"/>
    <property type="project" value="InterPro"/>
</dbReference>
<dbReference type="GO" id="GO:0007165">
    <property type="term" value="P:signal transduction"/>
    <property type="evidence" value="ECO:0007669"/>
    <property type="project" value="UniProtKB-KW"/>
</dbReference>
<dbReference type="GO" id="GO:0006935">
    <property type="term" value="P:chemotaxis"/>
    <property type="evidence" value="ECO:0007669"/>
    <property type="project" value="InterPro"/>
</dbReference>
<feature type="domain" description="Methyl-accepting transducer" evidence="2">
    <location>
        <begin position="29"/>
        <end position="105"/>
    </location>
</feature>
<proteinExistence type="predicted"/>
<dbReference type="EMBL" id="BSFK01000010">
    <property type="protein sequence ID" value="GLK76808.1"/>
    <property type="molecule type" value="Genomic_DNA"/>
</dbReference>
<dbReference type="Pfam" id="PF00015">
    <property type="entry name" value="MCPsignal"/>
    <property type="match status" value="1"/>
</dbReference>
<organism evidence="3 4">
    <name type="scientific">Methylopila jiangsuensis</name>
    <dbReference type="NCBI Taxonomy" id="586230"/>
    <lineage>
        <taxon>Bacteria</taxon>
        <taxon>Pseudomonadati</taxon>
        <taxon>Pseudomonadota</taxon>
        <taxon>Alphaproteobacteria</taxon>
        <taxon>Hyphomicrobiales</taxon>
        <taxon>Methylopilaceae</taxon>
        <taxon>Methylopila</taxon>
    </lineage>
</organism>
<dbReference type="SUPFAM" id="SSF58104">
    <property type="entry name" value="Methyl-accepting chemotaxis protein (MCP) signaling domain"/>
    <property type="match status" value="1"/>
</dbReference>
<dbReference type="PRINTS" id="PR00260">
    <property type="entry name" value="CHEMTRNSDUCR"/>
</dbReference>
<dbReference type="Proteomes" id="UP001143364">
    <property type="component" value="Unassembled WGS sequence"/>
</dbReference>
<comment type="caution">
    <text evidence="3">The sequence shown here is derived from an EMBL/GenBank/DDBJ whole genome shotgun (WGS) entry which is preliminary data.</text>
</comment>
<reference evidence="3" key="2">
    <citation type="submission" date="2023-01" db="EMBL/GenBank/DDBJ databases">
        <authorList>
            <person name="Sun Q."/>
            <person name="Evtushenko L."/>
        </authorList>
    </citation>
    <scope>NUCLEOTIDE SEQUENCE</scope>
    <source>
        <strain evidence="3">VKM B-2555</strain>
    </source>
</reference>
<dbReference type="InterPro" id="IPR004089">
    <property type="entry name" value="MCPsignal_dom"/>
</dbReference>
<dbReference type="AlphaFoldDB" id="A0A9W6JJR8"/>
<reference evidence="3" key="1">
    <citation type="journal article" date="2014" name="Int. J. Syst. Evol. Microbiol.">
        <title>Complete genome sequence of Corynebacterium casei LMG S-19264T (=DSM 44701T), isolated from a smear-ripened cheese.</title>
        <authorList>
            <consortium name="US DOE Joint Genome Institute (JGI-PGF)"/>
            <person name="Walter F."/>
            <person name="Albersmeier A."/>
            <person name="Kalinowski J."/>
            <person name="Ruckert C."/>
        </authorList>
    </citation>
    <scope>NUCLEOTIDE SEQUENCE</scope>
    <source>
        <strain evidence="3">VKM B-2555</strain>
    </source>
</reference>
<evidence type="ECO:0000256" key="1">
    <source>
        <dbReference type="PROSITE-ProRule" id="PRU00284"/>
    </source>
</evidence>
<dbReference type="GO" id="GO:0016020">
    <property type="term" value="C:membrane"/>
    <property type="evidence" value="ECO:0007669"/>
    <property type="project" value="InterPro"/>
</dbReference>
<accession>A0A9W6JJR8</accession>
<dbReference type="Gene3D" id="1.10.287.950">
    <property type="entry name" value="Methyl-accepting chemotaxis protein"/>
    <property type="match status" value="1"/>
</dbReference>
<dbReference type="Gene3D" id="3.30.450.20">
    <property type="entry name" value="PAS domain"/>
    <property type="match status" value="1"/>
</dbReference>
<evidence type="ECO:0000259" key="2">
    <source>
        <dbReference type="PROSITE" id="PS50111"/>
    </source>
</evidence>
<protein>
    <submittedName>
        <fullName evidence="3">Chemotaxis sensory transducer</fullName>
    </submittedName>
</protein>
<gene>
    <name evidence="3" type="ORF">GCM10008171_20620</name>
</gene>